<dbReference type="EMBL" id="FQVI01000003">
    <property type="protein sequence ID" value="SHE62047.1"/>
    <property type="molecule type" value="Genomic_DNA"/>
</dbReference>
<reference evidence="1 2" key="1">
    <citation type="submission" date="2016-11" db="EMBL/GenBank/DDBJ databases">
        <authorList>
            <person name="Jaros S."/>
            <person name="Januszkiewicz K."/>
            <person name="Wedrychowicz H."/>
        </authorList>
    </citation>
    <scope>NUCLEOTIDE SEQUENCE [LARGE SCALE GENOMIC DNA]</scope>
    <source>
        <strain evidence="1 2">DSM 17459</strain>
    </source>
</reference>
<dbReference type="InterPro" id="IPR003462">
    <property type="entry name" value="ODC_Mu_crystall"/>
</dbReference>
<organism evidence="1 2">
    <name type="scientific">Lactonifactor longoviformis DSM 17459</name>
    <dbReference type="NCBI Taxonomy" id="1122155"/>
    <lineage>
        <taxon>Bacteria</taxon>
        <taxon>Bacillati</taxon>
        <taxon>Bacillota</taxon>
        <taxon>Clostridia</taxon>
        <taxon>Eubacteriales</taxon>
        <taxon>Clostridiaceae</taxon>
        <taxon>Lactonifactor</taxon>
    </lineage>
</organism>
<dbReference type="Gene3D" id="3.40.50.720">
    <property type="entry name" value="NAD(P)-binding Rossmann-like Domain"/>
    <property type="match status" value="1"/>
</dbReference>
<dbReference type="Pfam" id="PF02423">
    <property type="entry name" value="OCD_Mu_crystall"/>
    <property type="match status" value="1"/>
</dbReference>
<dbReference type="STRING" id="1122155.SAMN02745158_01049"/>
<protein>
    <submittedName>
        <fullName evidence="1">Alanine dehydrogenase</fullName>
    </submittedName>
</protein>
<dbReference type="InterPro" id="IPR023401">
    <property type="entry name" value="ODC_N"/>
</dbReference>
<dbReference type="SUPFAM" id="SSF51735">
    <property type="entry name" value="NAD(P)-binding Rossmann-fold domains"/>
    <property type="match status" value="1"/>
</dbReference>
<evidence type="ECO:0000313" key="2">
    <source>
        <dbReference type="Proteomes" id="UP000184245"/>
    </source>
</evidence>
<gene>
    <name evidence="1" type="ORF">SAMN02745158_01049</name>
</gene>
<dbReference type="RefSeq" id="WP_072849584.1">
    <property type="nucleotide sequence ID" value="NZ_FQVI01000003.1"/>
</dbReference>
<dbReference type="Proteomes" id="UP000184245">
    <property type="component" value="Unassembled WGS sequence"/>
</dbReference>
<dbReference type="PANTHER" id="PTHR13812">
    <property type="entry name" value="KETIMINE REDUCTASE MU-CRYSTALLIN"/>
    <property type="match status" value="1"/>
</dbReference>
<dbReference type="OrthoDB" id="9792005at2"/>
<proteinExistence type="predicted"/>
<keyword evidence="2" id="KW-1185">Reference proteome</keyword>
<dbReference type="PANTHER" id="PTHR13812:SF19">
    <property type="entry name" value="KETIMINE REDUCTASE MU-CRYSTALLIN"/>
    <property type="match status" value="1"/>
</dbReference>
<dbReference type="Gene3D" id="3.30.1780.10">
    <property type="entry name" value="ornithine cyclodeaminase, domain 1"/>
    <property type="match status" value="1"/>
</dbReference>
<accession>A0A1M4UZI6</accession>
<dbReference type="GO" id="GO:0005737">
    <property type="term" value="C:cytoplasm"/>
    <property type="evidence" value="ECO:0007669"/>
    <property type="project" value="TreeGrafter"/>
</dbReference>
<dbReference type="PIRSF" id="PIRSF001439">
    <property type="entry name" value="CryM"/>
    <property type="match status" value="1"/>
</dbReference>
<dbReference type="AlphaFoldDB" id="A0A1M4UZI6"/>
<dbReference type="InterPro" id="IPR036291">
    <property type="entry name" value="NAD(P)-bd_dom_sf"/>
</dbReference>
<name>A0A1M4UZI6_9CLOT</name>
<sequence>MGKYNFLYLSEADICSLNIQWPEIFHCMELALSEHGNKTVENPPKPGVHRYSDSFMHAMPAYLKTMNAIGVKWVAGYPSNREKGIPVTTGLQIINDADTGLPLAVMDATWSTMMRTAAVTCISALRCASADARILGIIGAGVQGKTNAVALKEALPQISEVLLYDIFPEAALHAQEQLSSQLGIPVRTAQTPEEAARQSDILITATQKLTQPIVRLEWLKEGVLCLPLESSRAWYNDVLFGVDKFINDDLEQARLYQRQGAFTGGIPDYYAETGEIIAGLKPGRENPLERIMVMNIGLGCEDIAFGKYIYEKAVKMGKGTRLEL</sequence>
<evidence type="ECO:0000313" key="1">
    <source>
        <dbReference type="EMBL" id="SHE62047.1"/>
    </source>
</evidence>